<sequence length="627" mass="64172">MRPLVSIAAVVLVSSVLVGCDAKDKVTGPDPDKAADALAAALATGDFADVALADDQTPTAVDADYAEVVDGLGDLTPTVTAGGVEEDGDTATATLAWVWPVAGDEWSYTTDVTMTKVDDEWQVPWSRALVEPSLRKATVLDATPIGGSRGDIIGNRGTALVTDRDVVRFGIDRGKVPAAQAAASARELARLVGIDPTAYAKRVVASGDKAFVEAITLRKEDVPVDVAQQYFRIKGGVGIPGQLPLAPSRDFALPILGTVGDVTAEMIKDHPDTYEVGDLAGLSGLQARYDEQLQGVDGAVVHAVGSDGMERELYRVEPQQGKPLDITLDLQRQTAAEAALAGVGPASALVAVRPSDGAILAAANGAGTDGYNVATYGQAAPGSTFKTVSSLALLRAGLKPGTVVPCTSRIVVDGKPFENYDDYPSSGLGNIPLRSAVANSCNTAFISQAGKVSDGSLAAAAASLGLGVDHDLGFPAYFGQVPAPKSQTEAAADLIGQGGILASPMAMATVMASIQSGKTVVPRLVKSVKVSVPDGVEPLTAGEAAALRQMLRGVVTSGSGRGLLDVPGPPVIAKTGTAEFERNGKTLTHAWMVAAQGDLAVAVYVDEGSSGSGTAGPILEQFLRAAR</sequence>
<comment type="similarity">
    <text evidence="2">Belongs to the transpeptidase family.</text>
</comment>
<dbReference type="Gene3D" id="3.40.710.10">
    <property type="entry name" value="DD-peptidase/beta-lactamase superfamily"/>
    <property type="match status" value="1"/>
</dbReference>
<dbReference type="PANTHER" id="PTHR30627">
    <property type="entry name" value="PEPTIDOGLYCAN D,D-TRANSPEPTIDASE"/>
    <property type="match status" value="1"/>
</dbReference>
<evidence type="ECO:0000313" key="7">
    <source>
        <dbReference type="EMBL" id="MFC6041518.1"/>
    </source>
</evidence>
<evidence type="ECO:0000256" key="3">
    <source>
        <dbReference type="ARBA" id="ARBA00023136"/>
    </source>
</evidence>
<evidence type="ECO:0000259" key="4">
    <source>
        <dbReference type="Pfam" id="PF00905"/>
    </source>
</evidence>
<accession>A0ABW1LCV8</accession>
<dbReference type="Pfam" id="PF05223">
    <property type="entry name" value="MecA_N"/>
    <property type="match status" value="1"/>
</dbReference>
<dbReference type="Gene3D" id="3.30.1390.30">
    <property type="entry name" value="Penicillin-binding protein 2a, domain 3"/>
    <property type="match status" value="1"/>
</dbReference>
<feature type="domain" description="NTF2-like N-terminal transpeptidase" evidence="6">
    <location>
        <begin position="31"/>
        <end position="136"/>
    </location>
</feature>
<comment type="caution">
    <text evidence="7">The sequence shown here is derived from an EMBL/GenBank/DDBJ whole genome shotgun (WGS) entry which is preliminary data.</text>
</comment>
<dbReference type="EMBL" id="JBHSRJ010000001">
    <property type="protein sequence ID" value="MFC6041518.1"/>
    <property type="molecule type" value="Genomic_DNA"/>
</dbReference>
<keyword evidence="3" id="KW-0472">Membrane</keyword>
<dbReference type="SUPFAM" id="SSF56601">
    <property type="entry name" value="beta-lactamase/transpeptidase-like"/>
    <property type="match status" value="1"/>
</dbReference>
<dbReference type="InterPro" id="IPR036138">
    <property type="entry name" value="PBP_dimer_sf"/>
</dbReference>
<keyword evidence="8" id="KW-1185">Reference proteome</keyword>
<dbReference type="InterPro" id="IPR005311">
    <property type="entry name" value="PBP_dimer"/>
</dbReference>
<protein>
    <submittedName>
        <fullName evidence="7">Penicillin-binding transpeptidase domain-containing protein</fullName>
    </submittedName>
</protein>
<evidence type="ECO:0000313" key="8">
    <source>
        <dbReference type="Proteomes" id="UP001596135"/>
    </source>
</evidence>
<organism evidence="7 8">
    <name type="scientific">Nocardioides hankookensis</name>
    <dbReference type="NCBI Taxonomy" id="443157"/>
    <lineage>
        <taxon>Bacteria</taxon>
        <taxon>Bacillati</taxon>
        <taxon>Actinomycetota</taxon>
        <taxon>Actinomycetes</taxon>
        <taxon>Propionibacteriales</taxon>
        <taxon>Nocardioidaceae</taxon>
        <taxon>Nocardioides</taxon>
    </lineage>
</organism>
<dbReference type="PROSITE" id="PS51257">
    <property type="entry name" value="PROKAR_LIPOPROTEIN"/>
    <property type="match status" value="1"/>
</dbReference>
<dbReference type="InterPro" id="IPR012338">
    <property type="entry name" value="Beta-lactam/transpept-like"/>
</dbReference>
<dbReference type="InterPro" id="IPR001460">
    <property type="entry name" value="PCN-bd_Tpept"/>
</dbReference>
<comment type="subcellular location">
    <subcellularLocation>
        <location evidence="1">Membrane</location>
    </subcellularLocation>
</comment>
<dbReference type="InterPro" id="IPR007887">
    <property type="entry name" value="MecA_N"/>
</dbReference>
<gene>
    <name evidence="7" type="ORF">ACFPYL_00430</name>
</gene>
<dbReference type="SUPFAM" id="SSF56519">
    <property type="entry name" value="Penicillin binding protein dimerisation domain"/>
    <property type="match status" value="1"/>
</dbReference>
<dbReference type="PANTHER" id="PTHR30627:SF24">
    <property type="entry name" value="PENICILLIN-BINDING PROTEIN 4B"/>
    <property type="match status" value="1"/>
</dbReference>
<reference evidence="8" key="1">
    <citation type="journal article" date="2019" name="Int. J. Syst. Evol. Microbiol.">
        <title>The Global Catalogue of Microorganisms (GCM) 10K type strain sequencing project: providing services to taxonomists for standard genome sequencing and annotation.</title>
        <authorList>
            <consortium name="The Broad Institute Genomics Platform"/>
            <consortium name="The Broad Institute Genome Sequencing Center for Infectious Disease"/>
            <person name="Wu L."/>
            <person name="Ma J."/>
        </authorList>
    </citation>
    <scope>NUCLEOTIDE SEQUENCE [LARGE SCALE GENOMIC DNA]</scope>
    <source>
        <strain evidence="8">CCUG 54522</strain>
    </source>
</reference>
<evidence type="ECO:0000259" key="6">
    <source>
        <dbReference type="Pfam" id="PF05223"/>
    </source>
</evidence>
<dbReference type="Proteomes" id="UP001596135">
    <property type="component" value="Unassembled WGS sequence"/>
</dbReference>
<proteinExistence type="inferred from homology"/>
<evidence type="ECO:0000256" key="2">
    <source>
        <dbReference type="ARBA" id="ARBA00007171"/>
    </source>
</evidence>
<dbReference type="RefSeq" id="WP_379149247.1">
    <property type="nucleotide sequence ID" value="NZ_JBHSRJ010000001.1"/>
</dbReference>
<dbReference type="Gene3D" id="3.90.1310.10">
    <property type="entry name" value="Penicillin-binding protein 2a (Domain 2)"/>
    <property type="match status" value="1"/>
</dbReference>
<feature type="domain" description="Penicillin-binding protein dimerisation" evidence="5">
    <location>
        <begin position="145"/>
        <end position="309"/>
    </location>
</feature>
<evidence type="ECO:0000256" key="1">
    <source>
        <dbReference type="ARBA" id="ARBA00004370"/>
    </source>
</evidence>
<dbReference type="Pfam" id="PF03717">
    <property type="entry name" value="PBP_dimer"/>
    <property type="match status" value="1"/>
</dbReference>
<evidence type="ECO:0000259" key="5">
    <source>
        <dbReference type="Pfam" id="PF03717"/>
    </source>
</evidence>
<feature type="domain" description="Penicillin-binding protein transpeptidase" evidence="4">
    <location>
        <begin position="349"/>
        <end position="623"/>
    </location>
</feature>
<dbReference type="InterPro" id="IPR050515">
    <property type="entry name" value="Beta-lactam/transpept"/>
</dbReference>
<name>A0ABW1LCV8_9ACTN</name>
<dbReference type="Pfam" id="PF00905">
    <property type="entry name" value="Transpeptidase"/>
    <property type="match status" value="1"/>
</dbReference>